<comment type="caution">
    <text evidence="3">The sequence shown here is derived from an EMBL/GenBank/DDBJ whole genome shotgun (WGS) entry which is preliminary data.</text>
</comment>
<proteinExistence type="predicted"/>
<dbReference type="EMBL" id="JAGTAR010000017">
    <property type="protein sequence ID" value="MBR8536276.1"/>
    <property type="molecule type" value="Genomic_DNA"/>
</dbReference>
<dbReference type="Proteomes" id="UP000679220">
    <property type="component" value="Unassembled WGS sequence"/>
</dbReference>
<name>A0A941F3U2_9BACT</name>
<gene>
    <name evidence="3" type="ORF">KDU71_11960</name>
</gene>
<evidence type="ECO:0000256" key="1">
    <source>
        <dbReference type="SAM" id="SignalP"/>
    </source>
</evidence>
<dbReference type="InterPro" id="IPR021862">
    <property type="entry name" value="DUF3472"/>
</dbReference>
<dbReference type="AlphaFoldDB" id="A0A941F3U2"/>
<feature type="chain" id="PRO_5037291230" evidence="1">
    <location>
        <begin position="22"/>
        <end position="438"/>
    </location>
</feature>
<dbReference type="Pfam" id="PF11958">
    <property type="entry name" value="DUF3472"/>
    <property type="match status" value="1"/>
</dbReference>
<reference evidence="3" key="1">
    <citation type="journal article" date="2018" name="Int. J. Syst. Evol. Microbiol.">
        <title>Carboxylicivirga sediminis sp. nov., isolated from coastal sediment.</title>
        <authorList>
            <person name="Wang F.Q."/>
            <person name="Ren L.H."/>
            <person name="Zou R.J."/>
            <person name="Sun Y.Z."/>
            <person name="Liu X.J."/>
            <person name="Jiang F."/>
            <person name="Liu L.J."/>
        </authorList>
    </citation>
    <scope>NUCLEOTIDE SEQUENCE</scope>
    <source>
        <strain evidence="3">JR1</strain>
    </source>
</reference>
<evidence type="ECO:0000259" key="2">
    <source>
        <dbReference type="Pfam" id="PF16871"/>
    </source>
</evidence>
<reference evidence="3" key="2">
    <citation type="submission" date="2021-04" db="EMBL/GenBank/DDBJ databases">
        <authorList>
            <person name="Zhang T."/>
            <person name="Zhang Y."/>
            <person name="Lu D."/>
            <person name="Zuo D."/>
            <person name="Du Z."/>
        </authorList>
    </citation>
    <scope>NUCLEOTIDE SEQUENCE</scope>
    <source>
        <strain evidence="3">JR1</strain>
    </source>
</reference>
<dbReference type="Pfam" id="PF16871">
    <property type="entry name" value="DUF5077"/>
    <property type="match status" value="1"/>
</dbReference>
<sequence length="438" mass="49154">MKTICSFILILLTVVFLSCNGSNTKQKLKTGEVPEMSVRVPAGGNTWVVDNPFNGSNFISEDGIKSWDNPSDKFRIYFKLPKAGELHVGLNAKTEGGLSVIKCTVNGTTKEAEVQSDALTTHFVGTFSIDEPGYHFVELEGISKDAGVFAEVKDVLLGGEATVGKMYFVNEEYYWGRRGPSVHLSYKVPEAASDIEYFYNEITVPEGEDVIGSYYMANGFGEGYFGIQVNSETERRVLFSVWSPYHTDDPSSIPDDEKIILVKKGEGVTTGEFGNEGSGGQSYLKYNWITGNTYQFLLKGQPLNDGYTQYSAWFKGPELDDWRLIASFKRPKTQTWLTHQYSFLENFHTETGAISRKAFYNNQWVRDTKGNWYEMTEAKFTADATARKESRMDYAGGVVEGVFFMQNCGFFNETTPIDSYHQRDALGVQPAIDFDKLP</sequence>
<dbReference type="PROSITE" id="PS51257">
    <property type="entry name" value="PROKAR_LIPOPROTEIN"/>
    <property type="match status" value="1"/>
</dbReference>
<dbReference type="RefSeq" id="WP_212191227.1">
    <property type="nucleotide sequence ID" value="NZ_JAGTAR010000017.1"/>
</dbReference>
<organism evidence="3 4">
    <name type="scientific">Carboxylicivirga sediminis</name>
    <dbReference type="NCBI Taxonomy" id="2006564"/>
    <lineage>
        <taxon>Bacteria</taxon>
        <taxon>Pseudomonadati</taxon>
        <taxon>Bacteroidota</taxon>
        <taxon>Bacteroidia</taxon>
        <taxon>Marinilabiliales</taxon>
        <taxon>Marinilabiliaceae</taxon>
        <taxon>Carboxylicivirga</taxon>
    </lineage>
</organism>
<evidence type="ECO:0000313" key="3">
    <source>
        <dbReference type="EMBL" id="MBR8536276.1"/>
    </source>
</evidence>
<feature type="domain" description="DUF5077" evidence="2">
    <location>
        <begin position="40"/>
        <end position="162"/>
    </location>
</feature>
<keyword evidence="1" id="KW-0732">Signal</keyword>
<dbReference type="InterPro" id="IPR031712">
    <property type="entry name" value="DUF5077"/>
</dbReference>
<evidence type="ECO:0000313" key="4">
    <source>
        <dbReference type="Proteomes" id="UP000679220"/>
    </source>
</evidence>
<feature type="signal peptide" evidence="1">
    <location>
        <begin position="1"/>
        <end position="21"/>
    </location>
</feature>
<keyword evidence="4" id="KW-1185">Reference proteome</keyword>
<accession>A0A941F3U2</accession>
<protein>
    <submittedName>
        <fullName evidence="3">DUF3472 domain-containing protein</fullName>
    </submittedName>
</protein>